<dbReference type="SUPFAM" id="SSF48065">
    <property type="entry name" value="DBL homology domain (DH-domain)"/>
    <property type="match status" value="1"/>
</dbReference>
<dbReference type="AlphaFoldDB" id="A0A9P4XMV0"/>
<feature type="compositionally biased region" description="Basic residues" evidence="1">
    <location>
        <begin position="157"/>
        <end position="167"/>
    </location>
</feature>
<feature type="region of interest" description="Disordered" evidence="1">
    <location>
        <begin position="869"/>
        <end position="890"/>
    </location>
</feature>
<accession>A0A9P4XMV0</accession>
<evidence type="ECO:0000256" key="1">
    <source>
        <dbReference type="SAM" id="MobiDB-lite"/>
    </source>
</evidence>
<evidence type="ECO:0000313" key="4">
    <source>
        <dbReference type="Proteomes" id="UP000801864"/>
    </source>
</evidence>
<evidence type="ECO:0000313" key="3">
    <source>
        <dbReference type="EMBL" id="KAF3075478.1"/>
    </source>
</evidence>
<gene>
    <name evidence="3" type="ORF">CFAM422_002093</name>
</gene>
<dbReference type="SMART" id="SM00325">
    <property type="entry name" value="RhoGEF"/>
    <property type="match status" value="1"/>
</dbReference>
<name>A0A9P4XMV0_9HYPO</name>
<organism evidence="3 4">
    <name type="scientific">Trichoderma lentiforme</name>
    <dbReference type="NCBI Taxonomy" id="1567552"/>
    <lineage>
        <taxon>Eukaryota</taxon>
        <taxon>Fungi</taxon>
        <taxon>Dikarya</taxon>
        <taxon>Ascomycota</taxon>
        <taxon>Pezizomycotina</taxon>
        <taxon>Sordariomycetes</taxon>
        <taxon>Hypocreomycetidae</taxon>
        <taxon>Hypocreales</taxon>
        <taxon>Hypocreaceae</taxon>
        <taxon>Trichoderma</taxon>
    </lineage>
</organism>
<feature type="region of interest" description="Disordered" evidence="1">
    <location>
        <begin position="200"/>
        <end position="233"/>
    </location>
</feature>
<keyword evidence="4" id="KW-1185">Reference proteome</keyword>
<dbReference type="Gene3D" id="1.20.900.10">
    <property type="entry name" value="Dbl homology (DH) domain"/>
    <property type="match status" value="1"/>
</dbReference>
<dbReference type="GO" id="GO:0005737">
    <property type="term" value="C:cytoplasm"/>
    <property type="evidence" value="ECO:0007669"/>
    <property type="project" value="TreeGrafter"/>
</dbReference>
<dbReference type="EMBL" id="QLNT01000003">
    <property type="protein sequence ID" value="KAF3075478.1"/>
    <property type="molecule type" value="Genomic_DNA"/>
</dbReference>
<dbReference type="InterPro" id="IPR000219">
    <property type="entry name" value="DH_dom"/>
</dbReference>
<dbReference type="Proteomes" id="UP000801864">
    <property type="component" value="Unassembled WGS sequence"/>
</dbReference>
<proteinExistence type="predicted"/>
<sequence>MALVDSSSSPSDSNSSSRRSSWAALMQNYEDAVEYPNDDAVYDAVYDADDAQVVTKMANLDLEATEIIPFDPQGTDLELQTIVETTTMDITAEVPQITIDLSPTPEIESENPKQLKSQGPFHKWMRTIHRRAQHRHTRSDESFSSLRPPFDPDVHSRTAHWRRTHHRQSSSGSSFAFVSAVRSASASLASASVSVVARSRRNVPRSQGFSTTERSSRASISGPRASEDSGLRENQSLANLAAMERSLQRRRVLEELISTEEGYIGDIRFLMNVVYVTILAALPSICVGLRSSINQNLTEIVKLHEELLGELHRAVPHSEYTQADATPPLIHLPNFDYPYSHRRWSSLGAVPEQNTKARWLLKAPGMLSDPQVAAEVSKAFGKKISRFFIYEEYGATYEMMIKDIASAQQTIPDWETYQKGLEALAMALGSVKGSEDGAKKALTINDLLVKPIQRICKYPLIFSELLKCTPISDCPNSHMEVDNTLTRLREATTEINRASNDGNIKSTLEKTWILQDRLVFPDRKFDAISKRQIRSFGHIRLCGTLHVCWQTDEGVDGQYFICLLYRDMLCLASAGKVDPIYTIMACINIDSIRIEKVDNGRGLQCHTAPFSWKVVFECDHQLYEIIMTACTSKEETEWRARLSRQSSDDQGVKGPDVFSTIHMNIKSLGPVFGKQGTLLRRISIQRATTVGGAKSPLCQVILKNTNVLKDHGGNASTASTINRSQSLLTTTTRIPVLAPPRGERARLEALLSDVWSREVLPFPGMTMKSRSENLVRNSASTVMRKLSVASFASTFTKRSVSSAHKNQSCEHIAMETIKRRGILRPMDSITSDDAYIGDEAGRKVKRQRTARGHAILVTPARSMKEVTGSFRRRRAQENAPSRSDPTSDTYMFPARIATTNVPQSIRPTNSQAAMPPESKGRTRKPAREKVRYLDRWAKLGVGKNDGRGSFRKFFSIGRDL</sequence>
<evidence type="ECO:0000259" key="2">
    <source>
        <dbReference type="PROSITE" id="PS50010"/>
    </source>
</evidence>
<dbReference type="Pfam" id="PF00621">
    <property type="entry name" value="RhoGEF"/>
    <property type="match status" value="1"/>
</dbReference>
<feature type="region of interest" description="Disordered" evidence="1">
    <location>
        <begin position="902"/>
        <end position="928"/>
    </location>
</feature>
<dbReference type="GO" id="GO:0005085">
    <property type="term" value="F:guanyl-nucleotide exchange factor activity"/>
    <property type="evidence" value="ECO:0007669"/>
    <property type="project" value="InterPro"/>
</dbReference>
<feature type="compositionally biased region" description="Polar residues" evidence="1">
    <location>
        <begin position="878"/>
        <end position="889"/>
    </location>
</feature>
<dbReference type="PANTHER" id="PTHR45818:SF3">
    <property type="entry name" value="PROTEIN VAV"/>
    <property type="match status" value="1"/>
</dbReference>
<feature type="compositionally biased region" description="Polar residues" evidence="1">
    <location>
        <begin position="902"/>
        <end position="912"/>
    </location>
</feature>
<comment type="caution">
    <text evidence="3">The sequence shown here is derived from an EMBL/GenBank/DDBJ whole genome shotgun (WGS) entry which is preliminary data.</text>
</comment>
<protein>
    <recommendedName>
        <fullName evidence="2">DH domain-containing protein</fullName>
    </recommendedName>
</protein>
<feature type="domain" description="DH" evidence="2">
    <location>
        <begin position="248"/>
        <end position="498"/>
    </location>
</feature>
<dbReference type="PROSITE" id="PS50010">
    <property type="entry name" value="DH_2"/>
    <property type="match status" value="1"/>
</dbReference>
<feature type="compositionally biased region" description="Polar residues" evidence="1">
    <location>
        <begin position="207"/>
        <end position="219"/>
    </location>
</feature>
<dbReference type="PANTHER" id="PTHR45818">
    <property type="entry name" value="PROTEIN VAV"/>
    <property type="match status" value="1"/>
</dbReference>
<feature type="region of interest" description="Disordered" evidence="1">
    <location>
        <begin position="134"/>
        <end position="167"/>
    </location>
</feature>
<dbReference type="InterPro" id="IPR035899">
    <property type="entry name" value="DBL_dom_sf"/>
</dbReference>
<reference evidence="3 4" key="1">
    <citation type="submission" date="2018-06" db="EMBL/GenBank/DDBJ databases">
        <title>Genome analysis of cellulolytic fungus Trichoderma lentiforme CFAM-422.</title>
        <authorList>
            <person name="Steindorff A.S."/>
            <person name="Formighieri E.F."/>
            <person name="Midorikawa G.E.O."/>
            <person name="Tamietti M.S."/>
            <person name="Ramos E.Z."/>
            <person name="Silva A.S."/>
            <person name="Bon E.P.S."/>
            <person name="Mendes T.D."/>
            <person name="Damaso M.C.T."/>
            <person name="Favaro L.C.L."/>
        </authorList>
    </citation>
    <scope>NUCLEOTIDE SEQUENCE [LARGE SCALE GENOMIC DNA]</scope>
    <source>
        <strain evidence="3 4">CFAM-422</strain>
    </source>
</reference>